<dbReference type="InterPro" id="IPR009724">
    <property type="entry name" value="TMEM70"/>
</dbReference>
<protein>
    <submittedName>
        <fullName evidence="3">Putative transmembrane protein 70 log mitochondrial navojoa</fullName>
    </submittedName>
</protein>
<organism evidence="3">
    <name type="scientific">Xenopsylla cheopis</name>
    <name type="common">Oriental rat flea</name>
    <name type="synonym">Pulex cheopis</name>
    <dbReference type="NCBI Taxonomy" id="163159"/>
    <lineage>
        <taxon>Eukaryota</taxon>
        <taxon>Metazoa</taxon>
        <taxon>Ecdysozoa</taxon>
        <taxon>Arthropoda</taxon>
        <taxon>Hexapoda</taxon>
        <taxon>Insecta</taxon>
        <taxon>Pterygota</taxon>
        <taxon>Neoptera</taxon>
        <taxon>Endopterygota</taxon>
        <taxon>Siphonaptera</taxon>
        <taxon>Pulicidae</taxon>
        <taxon>Xenopsyllinae</taxon>
        <taxon>Xenopsylla</taxon>
    </lineage>
</organism>
<dbReference type="AlphaFoldDB" id="A0A6M2DYM4"/>
<keyword evidence="2" id="KW-0472">Membrane</keyword>
<dbReference type="GO" id="GO:0033615">
    <property type="term" value="P:mitochondrial proton-transporting ATP synthase complex assembly"/>
    <property type="evidence" value="ECO:0007669"/>
    <property type="project" value="TreeGrafter"/>
</dbReference>
<keyword evidence="2 3" id="KW-0812">Transmembrane</keyword>
<dbReference type="EMBL" id="GIIL01007428">
    <property type="protein sequence ID" value="NOV51154.1"/>
    <property type="molecule type" value="Transcribed_RNA"/>
</dbReference>
<keyword evidence="2" id="KW-1133">Transmembrane helix</keyword>
<reference evidence="3" key="1">
    <citation type="submission" date="2020-03" db="EMBL/GenBank/DDBJ databases">
        <title>Transcriptomic Profiling of the Digestive Tract of the Rat Flea, Xenopsylla cheopis, Following Blood Feeding and Infection with Yersinia pestis.</title>
        <authorList>
            <person name="Bland D.M."/>
            <person name="Martens C.A."/>
            <person name="Virtaneva K."/>
            <person name="Kanakabandi K."/>
            <person name="Long D."/>
            <person name="Rosenke R."/>
            <person name="Saturday G.A."/>
            <person name="Hoyt F.H."/>
            <person name="Bruno D.P."/>
            <person name="Ribeiro J.M.C."/>
            <person name="Hinnebusch J."/>
        </authorList>
    </citation>
    <scope>NUCLEOTIDE SEQUENCE</scope>
</reference>
<feature type="transmembrane region" description="Helical" evidence="2">
    <location>
        <begin position="6"/>
        <end position="27"/>
    </location>
</feature>
<evidence type="ECO:0000313" key="3">
    <source>
        <dbReference type="EMBL" id="NOV51154.1"/>
    </source>
</evidence>
<accession>A0A6M2DYM4</accession>
<name>A0A6M2DYM4_XENCH</name>
<dbReference type="PANTHER" id="PTHR13281:SF0">
    <property type="entry name" value="TRANSMEMBRANE PROTEIN 70, MITOCHONDRIAL"/>
    <property type="match status" value="1"/>
</dbReference>
<evidence type="ECO:0000256" key="1">
    <source>
        <dbReference type="ARBA" id="ARBA00005280"/>
    </source>
</evidence>
<dbReference type="PANTHER" id="PTHR13281">
    <property type="entry name" value="TRANSMEMBRANE PROTEIN 70, MITOCHONDRIAL"/>
    <property type="match status" value="1"/>
</dbReference>
<proteinExistence type="inferred from homology"/>
<dbReference type="Pfam" id="PF06979">
    <property type="entry name" value="TMEM70"/>
    <property type="match status" value="1"/>
</dbReference>
<dbReference type="GO" id="GO:0031966">
    <property type="term" value="C:mitochondrial membrane"/>
    <property type="evidence" value="ECO:0007669"/>
    <property type="project" value="TreeGrafter"/>
</dbReference>
<comment type="similarity">
    <text evidence="1">Belongs to the TMEM70 family.</text>
</comment>
<sequence>MGALASGAAMCFVGFFTFVTPVLLHLVTKKYVIAMHYNDEKDTYTATTLTLLLTKREMEFKQSDVVIPDVPGMFTTFLAKGVPLFIEPKQFSDPDQYIKLMGFDKPIDFKLNLDGDEYKKTKQT</sequence>
<evidence type="ECO:0000256" key="2">
    <source>
        <dbReference type="SAM" id="Phobius"/>
    </source>
</evidence>
<dbReference type="InterPro" id="IPR045325">
    <property type="entry name" value="TMEM70/TMEM186/TMEM223"/>
</dbReference>